<gene>
    <name evidence="1" type="ordered locus">Meso_0615</name>
</gene>
<dbReference type="EMBL" id="CP000390">
    <property type="protein sequence ID" value="ABG62015.1"/>
    <property type="molecule type" value="Genomic_DNA"/>
</dbReference>
<dbReference type="eggNOG" id="ENOG50334BI">
    <property type="taxonomic scope" value="Bacteria"/>
</dbReference>
<name>Q11KR0_CHESB</name>
<proteinExistence type="predicted"/>
<reference evidence="1" key="1">
    <citation type="submission" date="2006-06" db="EMBL/GenBank/DDBJ databases">
        <title>Complete sequence of chromosome of Chelativorans sp. BNC1.</title>
        <authorList>
            <consortium name="US DOE Joint Genome Institute"/>
            <person name="Copeland A."/>
            <person name="Lucas S."/>
            <person name="Lapidus A."/>
            <person name="Barry K."/>
            <person name="Detter J.C."/>
            <person name="Glavina del Rio T."/>
            <person name="Hammon N."/>
            <person name="Israni S."/>
            <person name="Dalin E."/>
            <person name="Tice H."/>
            <person name="Pitluck S."/>
            <person name="Chertkov O."/>
            <person name="Brettin T."/>
            <person name="Bruce D."/>
            <person name="Han C."/>
            <person name="Tapia R."/>
            <person name="Gilna P."/>
            <person name="Schmutz J."/>
            <person name="Larimer F."/>
            <person name="Land M."/>
            <person name="Hauser L."/>
            <person name="Kyrpides N."/>
            <person name="Mikhailova N."/>
            <person name="Richardson P."/>
        </authorList>
    </citation>
    <scope>NUCLEOTIDE SEQUENCE</scope>
    <source>
        <strain evidence="1">BNC1</strain>
    </source>
</reference>
<sequence>MSEWIDFSRWPDCASMERPGLVFEVQNADQHILTTHCVVPLQLPFDWKTKPVRFRVVEEERPRHSSPLPPPVR</sequence>
<protein>
    <submittedName>
        <fullName evidence="1">Uncharacterized protein</fullName>
    </submittedName>
</protein>
<evidence type="ECO:0000313" key="1">
    <source>
        <dbReference type="EMBL" id="ABG62015.1"/>
    </source>
</evidence>
<organism evidence="1">
    <name type="scientific">Chelativorans sp. (strain BNC1)</name>
    <dbReference type="NCBI Taxonomy" id="266779"/>
    <lineage>
        <taxon>Bacteria</taxon>
        <taxon>Pseudomonadati</taxon>
        <taxon>Pseudomonadota</taxon>
        <taxon>Alphaproteobacteria</taxon>
        <taxon>Hyphomicrobiales</taxon>
        <taxon>Phyllobacteriaceae</taxon>
        <taxon>Chelativorans</taxon>
    </lineage>
</organism>
<dbReference type="HOGENOM" id="CLU_179330_0_0_5"/>
<dbReference type="OrthoDB" id="8020294at2"/>
<dbReference type="STRING" id="266779.Meso_0615"/>
<dbReference type="AlphaFoldDB" id="Q11KR0"/>
<dbReference type="KEGG" id="mes:Meso_0615"/>
<accession>Q11KR0</accession>